<reference evidence="1 3" key="1">
    <citation type="journal article" date="2014" name="BMC Genomics">
        <title>Genome sequence of Anopheles sinensis provides insight into genetics basis of mosquito competence for malaria parasites.</title>
        <authorList>
            <person name="Zhou D."/>
            <person name="Zhang D."/>
            <person name="Ding G."/>
            <person name="Shi L."/>
            <person name="Hou Q."/>
            <person name="Ye Y."/>
            <person name="Xu Y."/>
            <person name="Zhou H."/>
            <person name="Xiong C."/>
            <person name="Li S."/>
            <person name="Yu J."/>
            <person name="Hong S."/>
            <person name="Yu X."/>
            <person name="Zou P."/>
            <person name="Chen C."/>
            <person name="Chang X."/>
            <person name="Wang W."/>
            <person name="Lv Y."/>
            <person name="Sun Y."/>
            <person name="Ma L."/>
            <person name="Shen B."/>
            <person name="Zhu C."/>
        </authorList>
    </citation>
    <scope>NUCLEOTIDE SEQUENCE [LARGE SCALE GENOMIC DNA]</scope>
</reference>
<dbReference type="AlphaFoldDB" id="A0A084VDS9"/>
<evidence type="ECO:0000313" key="1">
    <source>
        <dbReference type="EMBL" id="KFB36123.1"/>
    </source>
</evidence>
<evidence type="ECO:0000313" key="3">
    <source>
        <dbReference type="Proteomes" id="UP000030765"/>
    </source>
</evidence>
<evidence type="ECO:0000313" key="2">
    <source>
        <dbReference type="EnsemblMetazoa" id="ASIC003167-PA"/>
    </source>
</evidence>
<dbReference type="VEuPathDB" id="VectorBase:ASIC003167"/>
<dbReference type="Proteomes" id="UP000030765">
    <property type="component" value="Unassembled WGS sequence"/>
</dbReference>
<organism evidence="1">
    <name type="scientific">Anopheles sinensis</name>
    <name type="common">Mosquito</name>
    <dbReference type="NCBI Taxonomy" id="74873"/>
    <lineage>
        <taxon>Eukaryota</taxon>
        <taxon>Metazoa</taxon>
        <taxon>Ecdysozoa</taxon>
        <taxon>Arthropoda</taxon>
        <taxon>Hexapoda</taxon>
        <taxon>Insecta</taxon>
        <taxon>Pterygota</taxon>
        <taxon>Neoptera</taxon>
        <taxon>Endopterygota</taxon>
        <taxon>Diptera</taxon>
        <taxon>Nematocera</taxon>
        <taxon>Culicoidea</taxon>
        <taxon>Culicidae</taxon>
        <taxon>Anophelinae</taxon>
        <taxon>Anopheles</taxon>
    </lineage>
</organism>
<reference evidence="2" key="2">
    <citation type="submission" date="2020-05" db="UniProtKB">
        <authorList>
            <consortium name="EnsemblMetazoa"/>
        </authorList>
    </citation>
    <scope>IDENTIFICATION</scope>
</reference>
<gene>
    <name evidence="1" type="ORF">ZHAS_00003167</name>
</gene>
<name>A0A084VDS9_ANOSI</name>
<dbReference type="EMBL" id="ATLV01011736">
    <property type="status" value="NOT_ANNOTATED_CDS"/>
    <property type="molecule type" value="Genomic_DNA"/>
</dbReference>
<keyword evidence="3" id="KW-1185">Reference proteome</keyword>
<sequence>MAYEMRFVPIPAWASPEAGIISYLPRNTVNRMVVLGHQMERGAINTSKFTDPDRPSCDPD</sequence>
<accession>A0A084VDS9</accession>
<protein>
    <submittedName>
        <fullName evidence="1 2">Aldehyde dehydrogenase</fullName>
    </submittedName>
</protein>
<dbReference type="EnsemblMetazoa" id="ASIC003167-RA">
    <property type="protein sequence ID" value="ASIC003167-PA"/>
    <property type="gene ID" value="ASIC003167"/>
</dbReference>
<dbReference type="EMBL" id="KE524715">
    <property type="protein sequence ID" value="KFB36123.1"/>
    <property type="molecule type" value="Genomic_DNA"/>
</dbReference>
<proteinExistence type="predicted"/>